<keyword evidence="3" id="KW-1185">Reference proteome</keyword>
<sequence>MGQPPRVKKARAILYDEAMYRTFEEKGRGVYRPYGTGAWEKDGPSPSREAEDSRNNLAGVRGKEGGHSLCSATKSSEAGREGSSQG</sequence>
<protein>
    <submittedName>
        <fullName evidence="2">Uncharacterized protein</fullName>
    </submittedName>
</protein>
<feature type="region of interest" description="Disordered" evidence="1">
    <location>
        <begin position="30"/>
        <end position="86"/>
    </location>
</feature>
<dbReference type="EMBL" id="OX458932">
    <property type="protein sequence ID" value="CAI9085713.1"/>
    <property type="molecule type" value="Genomic_DNA"/>
</dbReference>
<reference evidence="2" key="1">
    <citation type="submission" date="2023-03" db="EMBL/GenBank/DDBJ databases">
        <authorList>
            <person name="Cremers G."/>
            <person name="Picone N."/>
        </authorList>
    </citation>
    <scope>NUCLEOTIDE SEQUENCE</scope>
    <source>
        <strain evidence="2">Sample_alias</strain>
    </source>
</reference>
<evidence type="ECO:0000313" key="2">
    <source>
        <dbReference type="EMBL" id="CAI9085713.1"/>
    </source>
</evidence>
<evidence type="ECO:0000313" key="3">
    <source>
        <dbReference type="Proteomes" id="UP001161497"/>
    </source>
</evidence>
<dbReference type="Proteomes" id="UP001161497">
    <property type="component" value="Chromosome"/>
</dbReference>
<name>A0ABM9IDE9_9BACT</name>
<organism evidence="2 3">
    <name type="scientific">Candidatus Methylacidiphilum fumarolicum</name>
    <dbReference type="NCBI Taxonomy" id="591154"/>
    <lineage>
        <taxon>Bacteria</taxon>
        <taxon>Pseudomonadati</taxon>
        <taxon>Verrucomicrobiota</taxon>
        <taxon>Methylacidiphilae</taxon>
        <taxon>Methylacidiphilales</taxon>
        <taxon>Methylacidiphilaceae</taxon>
        <taxon>Methylacidiphilum (ex Ratnadevi et al. 2023)</taxon>
    </lineage>
</organism>
<gene>
    <name evidence="2" type="ORF">MFUM_1364</name>
</gene>
<feature type="compositionally biased region" description="Polar residues" evidence="1">
    <location>
        <begin position="70"/>
        <end position="86"/>
    </location>
</feature>
<evidence type="ECO:0000256" key="1">
    <source>
        <dbReference type="SAM" id="MobiDB-lite"/>
    </source>
</evidence>
<feature type="compositionally biased region" description="Basic and acidic residues" evidence="1">
    <location>
        <begin position="39"/>
        <end position="54"/>
    </location>
</feature>
<proteinExistence type="predicted"/>
<accession>A0ABM9IDE9</accession>